<evidence type="ECO:0000259" key="1">
    <source>
        <dbReference type="Pfam" id="PF09537"/>
    </source>
</evidence>
<dbReference type="AlphaFoldDB" id="A0A5S5BRZ1"/>
<dbReference type="InterPro" id="IPR009078">
    <property type="entry name" value="Ferritin-like_SF"/>
</dbReference>
<dbReference type="InterPro" id="IPR012347">
    <property type="entry name" value="Ferritin-like"/>
</dbReference>
<feature type="domain" description="DUF2383" evidence="1">
    <location>
        <begin position="11"/>
        <end position="118"/>
    </location>
</feature>
<name>A0A5S5BRZ1_9FLAO</name>
<accession>A0A5S5BRZ1</accession>
<dbReference type="PIRSF" id="PIRSF029477">
    <property type="entry name" value="UCP029477"/>
    <property type="match status" value="1"/>
</dbReference>
<comment type="caution">
    <text evidence="2">The sequence shown here is derived from an EMBL/GenBank/DDBJ whole genome shotgun (WGS) entry which is preliminary data.</text>
</comment>
<gene>
    <name evidence="2" type="ORF">BD809_11530</name>
</gene>
<dbReference type="OrthoDB" id="282393at2"/>
<sequence>MTTTENITGLINDLIEKNYDANKGYLKAAEKVTSSNLAMYFRDNAANRLKFAEELKAELHKYADHDKIKDSGSATGSLHRAWMDLKSAFSSDNDEEILEECIRGDKASLEEYEESLEKYSELPSRFRTLIQEQITNVRTTLNRIKSLEDFA</sequence>
<dbReference type="Proteomes" id="UP000324376">
    <property type="component" value="Unassembled WGS sequence"/>
</dbReference>
<proteinExistence type="predicted"/>
<dbReference type="NCBIfam" id="TIGR02284">
    <property type="entry name" value="PA2169 family four-helix-bundle protein"/>
    <property type="match status" value="1"/>
</dbReference>
<organism evidence="2 3">
    <name type="scientific">Aquimarina intermedia</name>
    <dbReference type="NCBI Taxonomy" id="350814"/>
    <lineage>
        <taxon>Bacteria</taxon>
        <taxon>Pseudomonadati</taxon>
        <taxon>Bacteroidota</taxon>
        <taxon>Flavobacteriia</taxon>
        <taxon>Flavobacteriales</taxon>
        <taxon>Flavobacteriaceae</taxon>
        <taxon>Aquimarina</taxon>
    </lineage>
</organism>
<evidence type="ECO:0000313" key="3">
    <source>
        <dbReference type="Proteomes" id="UP000324376"/>
    </source>
</evidence>
<dbReference type="SUPFAM" id="SSF47240">
    <property type="entry name" value="Ferritin-like"/>
    <property type="match status" value="1"/>
</dbReference>
<evidence type="ECO:0000313" key="2">
    <source>
        <dbReference type="EMBL" id="TYP69965.1"/>
    </source>
</evidence>
<dbReference type="RefSeq" id="WP_148783839.1">
    <property type="nucleotide sequence ID" value="NZ_VNHU01000015.1"/>
</dbReference>
<keyword evidence="3" id="KW-1185">Reference proteome</keyword>
<dbReference type="Gene3D" id="1.20.1260.10">
    <property type="match status" value="1"/>
</dbReference>
<protein>
    <submittedName>
        <fullName evidence="2">Uncharacterized protein (TIGR02284 family)</fullName>
    </submittedName>
</protein>
<dbReference type="EMBL" id="VNHU01000015">
    <property type="protein sequence ID" value="TYP69965.1"/>
    <property type="molecule type" value="Genomic_DNA"/>
</dbReference>
<dbReference type="Pfam" id="PF09537">
    <property type="entry name" value="DUF2383"/>
    <property type="match status" value="1"/>
</dbReference>
<dbReference type="InterPro" id="IPR011971">
    <property type="entry name" value="CHP02284"/>
</dbReference>
<dbReference type="InterPro" id="IPR016920">
    <property type="entry name" value="UCP029477"/>
</dbReference>
<reference evidence="2 3" key="1">
    <citation type="submission" date="2019-07" db="EMBL/GenBank/DDBJ databases">
        <title>Genomic Encyclopedia of Archaeal and Bacterial Type Strains, Phase II (KMG-II): from individual species to whole genera.</title>
        <authorList>
            <person name="Goeker M."/>
        </authorList>
    </citation>
    <scope>NUCLEOTIDE SEQUENCE [LARGE SCALE GENOMIC DNA]</scope>
    <source>
        <strain evidence="2 3">DSM 17527</strain>
    </source>
</reference>
<dbReference type="InterPro" id="IPR019052">
    <property type="entry name" value="DUF2383"/>
</dbReference>